<dbReference type="InterPro" id="IPR044748">
    <property type="entry name" value="Trm3/TARBP1_C"/>
</dbReference>
<gene>
    <name evidence="4" type="ORF">HBR001_LOCUS5943</name>
</gene>
<feature type="domain" description="tRNA/rRNA methyltransferase SpoU type" evidence="3">
    <location>
        <begin position="1492"/>
        <end position="1632"/>
    </location>
</feature>
<dbReference type="Pfam" id="PF00588">
    <property type="entry name" value="SpoU_methylase"/>
    <property type="match status" value="1"/>
</dbReference>
<comment type="caution">
    <text evidence="4">The sequence shown here is derived from an EMBL/GenBank/DDBJ whole genome shotgun (WGS) entry which is preliminary data.</text>
</comment>
<dbReference type="PANTHER" id="PTHR12029">
    <property type="entry name" value="RNA METHYLTRANSFERASE"/>
    <property type="match status" value="1"/>
</dbReference>
<reference evidence="4" key="1">
    <citation type="submission" date="2022-12" db="EMBL/GenBank/DDBJ databases">
        <authorList>
            <person name="Webb A."/>
        </authorList>
    </citation>
    <scope>NUCLEOTIDE SEQUENCE</scope>
    <source>
        <strain evidence="4">Hp1</strain>
    </source>
</reference>
<organism evidence="4 5">
    <name type="scientific">Hyaloperonospora brassicae</name>
    <name type="common">Brassica downy mildew</name>
    <name type="synonym">Peronospora brassicae</name>
    <dbReference type="NCBI Taxonomy" id="162125"/>
    <lineage>
        <taxon>Eukaryota</taxon>
        <taxon>Sar</taxon>
        <taxon>Stramenopiles</taxon>
        <taxon>Oomycota</taxon>
        <taxon>Peronosporomycetes</taxon>
        <taxon>Peronosporales</taxon>
        <taxon>Peronosporaceae</taxon>
        <taxon>Hyaloperonospora</taxon>
    </lineage>
</organism>
<evidence type="ECO:0000313" key="4">
    <source>
        <dbReference type="EMBL" id="CAI5733748.1"/>
    </source>
</evidence>
<dbReference type="GO" id="GO:0003723">
    <property type="term" value="F:RNA binding"/>
    <property type="evidence" value="ECO:0007669"/>
    <property type="project" value="InterPro"/>
</dbReference>
<dbReference type="Gene3D" id="3.40.1280.10">
    <property type="match status" value="1"/>
</dbReference>
<keyword evidence="2" id="KW-0808">Transferase</keyword>
<dbReference type="InterPro" id="IPR029026">
    <property type="entry name" value="tRNA_m1G_MTases_N"/>
</dbReference>
<name>A0AAV0UCC7_HYABA</name>
<dbReference type="InterPro" id="IPR045330">
    <property type="entry name" value="TRM3/TARBP1"/>
</dbReference>
<accession>A0AAV0UCC7</accession>
<evidence type="ECO:0000259" key="3">
    <source>
        <dbReference type="Pfam" id="PF00588"/>
    </source>
</evidence>
<keyword evidence="1" id="KW-0489">Methyltransferase</keyword>
<dbReference type="InterPro" id="IPR001537">
    <property type="entry name" value="SpoU_MeTrfase"/>
</dbReference>
<dbReference type="CDD" id="cd18091">
    <property type="entry name" value="SpoU-like_TRM3-like"/>
    <property type="match status" value="1"/>
</dbReference>
<dbReference type="SUPFAM" id="SSF75217">
    <property type="entry name" value="alpha/beta knot"/>
    <property type="match status" value="1"/>
</dbReference>
<evidence type="ECO:0000313" key="5">
    <source>
        <dbReference type="Proteomes" id="UP001162031"/>
    </source>
</evidence>
<dbReference type="InterPro" id="IPR029028">
    <property type="entry name" value="Alpha/beta_knot_MTases"/>
</dbReference>
<dbReference type="GO" id="GO:0030488">
    <property type="term" value="P:tRNA methylation"/>
    <property type="evidence" value="ECO:0007669"/>
    <property type="project" value="InterPro"/>
</dbReference>
<proteinExistence type="predicted"/>
<dbReference type="EMBL" id="CANTFL010001210">
    <property type="protein sequence ID" value="CAI5733748.1"/>
    <property type="molecule type" value="Genomic_DNA"/>
</dbReference>
<dbReference type="Proteomes" id="UP001162031">
    <property type="component" value="Unassembled WGS sequence"/>
</dbReference>
<protein>
    <recommendedName>
        <fullName evidence="3">tRNA/rRNA methyltransferase SpoU type domain-containing protein</fullName>
    </recommendedName>
</protein>
<keyword evidence="5" id="KW-1185">Reference proteome</keyword>
<evidence type="ECO:0000256" key="2">
    <source>
        <dbReference type="ARBA" id="ARBA00022679"/>
    </source>
</evidence>
<sequence length="1643" mass="183852">MKEATRAAAAVAAAFTRWQRYHELHRGRATLERVEVEAQFALVATGLAASDDLLLEMFQDDAELFVAFLAPLLTFENDERDIRRRLQFTLVCAGEMLDRYLQSTELSNELDARRLLTGPLTTQVLLSLLHTTTNDVVHRTTLRMLQMLVRSSGRGLDRHDTVLQLCRRVQERLCGHEHDSSTICFDPLCTVLEEILQLDIELVKTRCMEVCEDAIRSCREQPKFLRAVVLRVVPALVDNELNDADIAKIRCTRLLTAVLRAWKPCRRGEDFPHGLLDVVCVIVPKAPREVIGDKKLQALVCFALRHEDALSRKQGLYVLKQALSHCAPCFAQQQYSTEVEHGVTEWQNFVIASEVIQMHHEQHLIEQVWPQVAGLLMNNFIVYEDSRPQQNRKGWPVQLTFDWMQGLFMRLFAHDNPSVKRLFISNFMETCVDALHIWEQQSSSRKGVIRQVSIACASSFARFVLDDLLLACNDPILFKHPHRARFQALVSEFLASFLAFRYVEIEQVSILDDFVAAVEEAIFGEGARCHSPEALLSMLQVFQSPRLKHGAAPASAKMLLSAAAVDRLRFLIDVHAMQSFSQATRIRLLRALSHALTGGFVNASIIPLLLLARVLCVFPISSLVADSGETMLRLMAWLQTSGADDSSSCFSVALASAFQEYLVPEEAGSHEGTLLSPTQLARLLLFTAKDTREVKSRRMHSVERSEDQVDVTVLLDTSLSALLPKHRNVVLNCTRLVLLVAKIEEQVQDLLGRCSTLPSQGFTVLVEREAIYTEQFSNLHLLDSATAIVWRWLDNVKDATEAGKIVIGDYEKEVAMEVVAPAMFVLTHTSVYKMSTSGGASEMTALNALCEKLKGILAAPAHQTAFDLALAAKCLSIVGCNAAAVDSLSAFESERIIPLLLAIDTSRRFSGKLDATFAISLATNKWVLLYEVLKSSSFVDTKLLHSVHHHCVDALPTAGMDSSALISMVNVLSITLAQLIGSKPRDPNDVEQLGSLLQDIWMAYIDSKSKIDELTQAVIVCVFQPVFLLRRELKSTMKHWIEEFICFGSRHRPNVLFHLVCRLCQTWRAQPASALLFADELVQLLLYKEPIIDEKEQLVTNVTNRTDKGQHRVSASNGCAQTTAIASHAKDRFVRLVVLSFLDSVAVDSAADTQQLMDELICQLIQLNVTPDWQKQHMLNSDGYGKKLRSWQALCVLSAHVTKPVLASLLPTLQTALNVPQLPSVRYYIDLFGIRMVGRYPSEICSGILLPMLRDPNLMPQVSASILLLATYLVKYKLDNESLDVDSGELLETMLPWLNSSHGYTRVLAQYLVTKTLPCYIHQLRQSSSDMDSSGLCFLEGTARYLSNNKECKRMLRRQARQLEEFLPDYESSLLGMLCSGYMSEFGELVPRDEVLRFSEQFKAAMNDLYAQYQLENFTAAPLHADVGDKLALETSTARQSITVQRKIDTSALLLDDKALPPVMRADADVARSRDTLNARQRPRQPIIMCASLVDKVPNLAGLARTCEIFNAQKMIVPNLFVTEQDPTFAAVSATACKWMPLEEVRPQGDNLHQALHRWKSEGYTIVAVEQTGSSVSLATYTLPRKMVLVLGRETEGIPVDVLQLVDVCVEIPQFGLVRSLNVHVSGALVLWEYTQQQLLSES</sequence>
<dbReference type="PANTHER" id="PTHR12029:SF11">
    <property type="entry name" value="METHYLTRANSFERASE TARBP1-RELATED"/>
    <property type="match status" value="1"/>
</dbReference>
<evidence type="ECO:0000256" key="1">
    <source>
        <dbReference type="ARBA" id="ARBA00022603"/>
    </source>
</evidence>
<dbReference type="GO" id="GO:0016423">
    <property type="term" value="F:tRNA (guanine) methyltransferase activity"/>
    <property type="evidence" value="ECO:0007669"/>
    <property type="project" value="InterPro"/>
</dbReference>